<comment type="caution">
    <text evidence="3">The sequence shown here is derived from an EMBL/GenBank/DDBJ whole genome shotgun (WGS) entry which is preliminary data.</text>
</comment>
<dbReference type="AlphaFoldDB" id="A0A814YBI0"/>
<evidence type="ECO:0000313" key="5">
    <source>
        <dbReference type="Proteomes" id="UP000663852"/>
    </source>
</evidence>
<organism evidence="3 5">
    <name type="scientific">Adineta ricciae</name>
    <name type="common">Rotifer</name>
    <dbReference type="NCBI Taxonomy" id="249248"/>
    <lineage>
        <taxon>Eukaryota</taxon>
        <taxon>Metazoa</taxon>
        <taxon>Spiralia</taxon>
        <taxon>Gnathifera</taxon>
        <taxon>Rotifera</taxon>
        <taxon>Eurotatoria</taxon>
        <taxon>Bdelloidea</taxon>
        <taxon>Adinetida</taxon>
        <taxon>Adinetidae</taxon>
        <taxon>Adineta</taxon>
    </lineage>
</organism>
<sequence length="92" mass="9975">MASNMKRGLPSGASHSLSLPAQVDPESIEQWRNPIELAARKSNVPASVTGGVIYQESSGRDAGLMNLFQSVFQVRLDELYPVACSDVRQSKV</sequence>
<evidence type="ECO:0000256" key="1">
    <source>
        <dbReference type="SAM" id="MobiDB-lite"/>
    </source>
</evidence>
<feature type="region of interest" description="Disordered" evidence="1">
    <location>
        <begin position="1"/>
        <end position="21"/>
    </location>
</feature>
<proteinExistence type="predicted"/>
<dbReference type="Proteomes" id="UP000663852">
    <property type="component" value="Unassembled WGS sequence"/>
</dbReference>
<dbReference type="EMBL" id="CAJNOR010000090">
    <property type="protein sequence ID" value="CAF0792658.1"/>
    <property type="molecule type" value="Genomic_DNA"/>
</dbReference>
<accession>A0A814YBI0</accession>
<dbReference type="OrthoDB" id="1193027at2759"/>
<dbReference type="Proteomes" id="UP000663828">
    <property type="component" value="Unassembled WGS sequence"/>
</dbReference>
<name>A0A814YBI0_ADIRI</name>
<evidence type="ECO:0000313" key="2">
    <source>
        <dbReference type="EMBL" id="CAF0792658.1"/>
    </source>
</evidence>
<gene>
    <name evidence="3" type="ORF">EDS130_LOCUS26710</name>
    <name evidence="2" type="ORF">XAT740_LOCUS2563</name>
</gene>
<evidence type="ECO:0000313" key="4">
    <source>
        <dbReference type="Proteomes" id="UP000663828"/>
    </source>
</evidence>
<protein>
    <submittedName>
        <fullName evidence="3">Uncharacterized protein</fullName>
    </submittedName>
</protein>
<reference evidence="3" key="1">
    <citation type="submission" date="2021-02" db="EMBL/GenBank/DDBJ databases">
        <authorList>
            <person name="Nowell W R."/>
        </authorList>
    </citation>
    <scope>NUCLEOTIDE SEQUENCE</scope>
</reference>
<keyword evidence="4" id="KW-1185">Reference proteome</keyword>
<evidence type="ECO:0000313" key="3">
    <source>
        <dbReference type="EMBL" id="CAF1226816.1"/>
    </source>
</evidence>
<dbReference type="EMBL" id="CAJNOJ010000164">
    <property type="protein sequence ID" value="CAF1226816.1"/>
    <property type="molecule type" value="Genomic_DNA"/>
</dbReference>